<evidence type="ECO:0000256" key="12">
    <source>
        <dbReference type="SAM" id="Phobius"/>
    </source>
</evidence>
<proteinExistence type="inferred from homology"/>
<name>A0A1I4W298_9PSEU</name>
<reference evidence="17 18" key="1">
    <citation type="submission" date="2016-10" db="EMBL/GenBank/DDBJ databases">
        <authorList>
            <person name="de Groot N.N."/>
        </authorList>
    </citation>
    <scope>NUCLEOTIDE SEQUENCE [LARGE SCALE GENOMIC DNA]</scope>
    <source>
        <strain evidence="17 18">CPCC 201259</strain>
    </source>
</reference>
<evidence type="ECO:0000256" key="6">
    <source>
        <dbReference type="ARBA" id="ARBA00022679"/>
    </source>
</evidence>
<keyword evidence="5" id="KW-0328">Glycosyltransferase</keyword>
<evidence type="ECO:0000313" key="17">
    <source>
        <dbReference type="EMBL" id="SFN07631.1"/>
    </source>
</evidence>
<keyword evidence="6 17" id="KW-0808">Transferase</keyword>
<feature type="transmembrane region" description="Helical" evidence="12">
    <location>
        <begin position="202"/>
        <end position="221"/>
    </location>
</feature>
<dbReference type="InterPro" id="IPR042486">
    <property type="entry name" value="Arabino_trans_C_2"/>
</dbReference>
<keyword evidence="19" id="KW-1185">Reference proteome</keyword>
<accession>A0A1I4W298</accession>
<comment type="subcellular location">
    <subcellularLocation>
        <location evidence="2">Cell membrane</location>
        <topology evidence="2">Multi-pass membrane protein</topology>
    </subcellularLocation>
</comment>
<dbReference type="Pfam" id="PF14896">
    <property type="entry name" value="Arabino_trans_C"/>
    <property type="match status" value="2"/>
</dbReference>
<dbReference type="EMBL" id="RBXX01000002">
    <property type="protein sequence ID" value="RKT87101.1"/>
    <property type="molecule type" value="Genomic_DNA"/>
</dbReference>
<evidence type="ECO:0000259" key="15">
    <source>
        <dbReference type="Pfam" id="PF17689"/>
    </source>
</evidence>
<feature type="transmembrane region" description="Helical" evidence="12">
    <location>
        <begin position="439"/>
        <end position="461"/>
    </location>
</feature>
<evidence type="ECO:0000259" key="14">
    <source>
        <dbReference type="Pfam" id="PF14896"/>
    </source>
</evidence>
<dbReference type="GO" id="GO:0071555">
    <property type="term" value="P:cell wall organization"/>
    <property type="evidence" value="ECO:0007669"/>
    <property type="project" value="UniProtKB-KW"/>
</dbReference>
<dbReference type="AlphaFoldDB" id="A0A1I4W298"/>
<evidence type="ECO:0000259" key="13">
    <source>
        <dbReference type="Pfam" id="PF04602"/>
    </source>
</evidence>
<organism evidence="17 18">
    <name type="scientific">Saccharopolyspora antimicrobica</name>
    <dbReference type="NCBI Taxonomy" id="455193"/>
    <lineage>
        <taxon>Bacteria</taxon>
        <taxon>Bacillati</taxon>
        <taxon>Actinomycetota</taxon>
        <taxon>Actinomycetes</taxon>
        <taxon>Pseudonocardiales</taxon>
        <taxon>Pseudonocardiaceae</taxon>
        <taxon>Saccharopolyspora</taxon>
    </lineage>
</organism>
<feature type="transmembrane region" description="Helical" evidence="12">
    <location>
        <begin position="507"/>
        <end position="524"/>
    </location>
</feature>
<evidence type="ECO:0000256" key="10">
    <source>
        <dbReference type="ARBA" id="ARBA00023316"/>
    </source>
</evidence>
<dbReference type="Gene3D" id="2.60.120.940">
    <property type="entry name" value="EmbC, C-terminal domain, subdomain 2"/>
    <property type="match status" value="1"/>
</dbReference>
<evidence type="ECO:0000256" key="5">
    <source>
        <dbReference type="ARBA" id="ARBA00022676"/>
    </source>
</evidence>
<feature type="transmembrane region" description="Helical" evidence="12">
    <location>
        <begin position="348"/>
        <end position="364"/>
    </location>
</feature>
<feature type="transmembrane region" description="Helical" evidence="12">
    <location>
        <begin position="634"/>
        <end position="651"/>
    </location>
</feature>
<evidence type="ECO:0000256" key="9">
    <source>
        <dbReference type="ARBA" id="ARBA00023136"/>
    </source>
</evidence>
<feature type="region of interest" description="Disordered" evidence="11">
    <location>
        <begin position="1038"/>
        <end position="1077"/>
    </location>
</feature>
<dbReference type="STRING" id="455193.SAMN05421805_102497"/>
<feature type="transmembrane region" description="Helical" evidence="12">
    <location>
        <begin position="242"/>
        <end position="259"/>
    </location>
</feature>
<evidence type="ECO:0000256" key="1">
    <source>
        <dbReference type="ARBA" id="ARBA00003001"/>
    </source>
</evidence>
<dbReference type="OrthoDB" id="3584570at2"/>
<keyword evidence="7 12" id="KW-0812">Transmembrane</keyword>
<evidence type="ECO:0000313" key="19">
    <source>
        <dbReference type="Proteomes" id="UP000270697"/>
    </source>
</evidence>
<comment type="function">
    <text evidence="1">Arabinosyl transferase responsible for the polymerization of arabinose into the arabinan of arabinogalactan.</text>
</comment>
<dbReference type="GO" id="GO:0071766">
    <property type="term" value="P:Actinobacterium-type cell wall biogenesis"/>
    <property type="evidence" value="ECO:0007669"/>
    <property type="project" value="InterPro"/>
</dbReference>
<protein>
    <submittedName>
        <fullName evidence="17">Arabinosyltransferase C</fullName>
    </submittedName>
</protein>
<evidence type="ECO:0000256" key="11">
    <source>
        <dbReference type="SAM" id="MobiDB-lite"/>
    </source>
</evidence>
<sequence>MKRSTLSNENGPSVKPKLRWLAGLAGFLGTLAALAVPFLPVQHQITTLEWPTEQGTRPVSAPLAAYSPIRLDLQVPCSTARGLDARSADPAVLASTNPPKSHYGDLTGLRLEVQDRQLRLSVQGRQLGTAKLPDGDCTIVVYSDGNGTSAQIDDNQIAHLAGNTRPQLTGIYSDVDDQLDDVRGLSFAAEVDNRYDTSPTPLKLGIMALALLGCTGSLVALRRIDLSAAHRPRRLSHRPWRLNARDATVAAALLAWWLIGAMTADDGYFLTMARVRDDLGYVNDFYRWFSGPTAPMGWFVELQAQWVQISTATPWLRLPALGMGLLCWMLISRFMLPRLGQRVRRSRAAGWAAAAVFLACWLPYNNGLRPEPVVVVFALLALCAVENAVATRRLAPAALGLIAAALSVAVNPHGVVAVLPFVAAAKPLLKLLRHRAEQFGWATVLAPISATGLAILVVSFADQTWGSVADATSVRSAIGPSQTWYQELSRYTLLFSQSPDGSLTRRFPVLLMLLCVGTCAVVLLRRGRIRGAALGPSRRLLVVAGLYFVALALTPTKHTHHFGVLAAVGGCVAALTALATSSTVLRSRRNRAGFFAGLMAVLAFSFTGTNAWWYVSGWGVPWFDKPPSINGHELSTALLVVAAGTAVIALVEHLRIDEHRPGITTEEDRSRALRLGAAPLSIVCALLMVAELASLAKVVPERWGTYNLAQDNVRQLAGASCGLPDYVRVEQDPISGVLDVTPEQPLVAAPDAPSPESRDESPDAYLRSANAGFRRDGLPTTTDLTGSAQWRPPHRFGSDRAPVWGSHDAPTGTFRTPWYDLPQRATSGEVPIVISVAGMTTSPNSLAIEFGRDTPQGFEILHRTEVEQEDDQQWRDHRIPVEGHAREATKIRITARDNALGNDGWLAVSAPRAPHLTSMTDFVGDSPTFVEWTAALVTPCLQITSIHNGIAGLPRYRVAGGGEVREIGQGWSSPDSGGPFGYLNVATSMTELPTYLVNDVNRDWGSLYAVHPYEPDALPATTAIRVRTETHWGWWSPGPPPEPVHLPGDVPNSNDRSDVPITPDKTTTPQANSKQAG</sequence>
<dbReference type="EMBL" id="FOUP01000002">
    <property type="protein sequence ID" value="SFN07631.1"/>
    <property type="molecule type" value="Genomic_DNA"/>
</dbReference>
<keyword evidence="10" id="KW-0961">Cell wall biogenesis/degradation</keyword>
<feature type="compositionally biased region" description="Polar residues" evidence="11">
    <location>
        <begin position="1064"/>
        <end position="1077"/>
    </location>
</feature>
<keyword evidence="8 12" id="KW-1133">Transmembrane helix</keyword>
<evidence type="ECO:0000256" key="4">
    <source>
        <dbReference type="ARBA" id="ARBA00022475"/>
    </source>
</evidence>
<feature type="transmembrane region" description="Helical" evidence="12">
    <location>
        <begin position="315"/>
        <end position="336"/>
    </location>
</feature>
<feature type="domain" description="Arabinosyltransferas concanavalin like" evidence="15">
    <location>
        <begin position="44"/>
        <end position="194"/>
    </location>
</feature>
<evidence type="ECO:0000256" key="3">
    <source>
        <dbReference type="ARBA" id="ARBA00008195"/>
    </source>
</evidence>
<dbReference type="Gene3D" id="2.60.120.610">
    <property type="entry name" value="arabinofuranosyltransferase like domain"/>
    <property type="match status" value="1"/>
</dbReference>
<comment type="similarity">
    <text evidence="3">Belongs to the emb family.</text>
</comment>
<evidence type="ECO:0000256" key="2">
    <source>
        <dbReference type="ARBA" id="ARBA00004651"/>
    </source>
</evidence>
<dbReference type="GO" id="GO:0005886">
    <property type="term" value="C:plasma membrane"/>
    <property type="evidence" value="ECO:0007669"/>
    <property type="project" value="UniProtKB-SubCell"/>
</dbReference>
<dbReference type="InterPro" id="IPR027451">
    <property type="entry name" value="EmbABC_dom1"/>
</dbReference>
<feature type="domain" description="Arabinosyltransferase C-terminal" evidence="14">
    <location>
        <begin position="781"/>
        <end position="1039"/>
    </location>
</feature>
<dbReference type="InterPro" id="IPR032731">
    <property type="entry name" value="Arabino_trans_C"/>
</dbReference>
<feature type="transmembrane region" description="Helical" evidence="12">
    <location>
        <begin position="672"/>
        <end position="690"/>
    </location>
</feature>
<dbReference type="GO" id="GO:0052636">
    <property type="term" value="F:arabinosyltransferase activity"/>
    <property type="evidence" value="ECO:0007669"/>
    <property type="project" value="InterPro"/>
</dbReference>
<keyword evidence="4" id="KW-1003">Cell membrane</keyword>
<evidence type="ECO:0000256" key="7">
    <source>
        <dbReference type="ARBA" id="ARBA00022692"/>
    </source>
</evidence>
<dbReference type="InterPro" id="IPR007680">
    <property type="entry name" value="Arabino_trans_central"/>
</dbReference>
<feature type="transmembrane region" description="Helical" evidence="12">
    <location>
        <begin position="394"/>
        <end position="410"/>
    </location>
</feature>
<gene>
    <name evidence="16" type="ORF">ATL45_5490</name>
    <name evidence="17" type="ORF">SAMN05421805_102497</name>
</gene>
<feature type="compositionally biased region" description="Polar residues" evidence="11">
    <location>
        <begin position="779"/>
        <end position="788"/>
    </location>
</feature>
<keyword evidence="9 12" id="KW-0472">Membrane</keyword>
<dbReference type="Pfam" id="PF17689">
    <property type="entry name" value="Arabino_trans_N"/>
    <property type="match status" value="1"/>
</dbReference>
<evidence type="ECO:0000313" key="18">
    <source>
        <dbReference type="Proteomes" id="UP000199398"/>
    </source>
</evidence>
<feature type="transmembrane region" description="Helical" evidence="12">
    <location>
        <begin position="560"/>
        <end position="580"/>
    </location>
</feature>
<dbReference type="Proteomes" id="UP000199398">
    <property type="component" value="Unassembled WGS sequence"/>
</dbReference>
<evidence type="ECO:0000256" key="8">
    <source>
        <dbReference type="ARBA" id="ARBA00022989"/>
    </source>
</evidence>
<feature type="transmembrane region" description="Helical" evidence="12">
    <location>
        <begin position="536"/>
        <end position="554"/>
    </location>
</feature>
<feature type="region of interest" description="Disordered" evidence="11">
    <location>
        <begin position="741"/>
        <end position="805"/>
    </location>
</feature>
<dbReference type="Proteomes" id="UP000270697">
    <property type="component" value="Unassembled WGS sequence"/>
</dbReference>
<dbReference type="InterPro" id="IPR040920">
    <property type="entry name" value="Arabino_trans_N"/>
</dbReference>
<evidence type="ECO:0000313" key="16">
    <source>
        <dbReference type="EMBL" id="RKT87101.1"/>
    </source>
</evidence>
<feature type="transmembrane region" description="Helical" evidence="12">
    <location>
        <begin position="592"/>
        <end position="614"/>
    </location>
</feature>
<feature type="domain" description="Arabinofuranosyltransferase central" evidence="13">
    <location>
        <begin position="198"/>
        <end position="655"/>
    </location>
</feature>
<reference evidence="16 19" key="2">
    <citation type="submission" date="2018-10" db="EMBL/GenBank/DDBJ databases">
        <title>Sequencing the genomes of 1000 actinobacteria strains.</title>
        <authorList>
            <person name="Klenk H.-P."/>
        </authorList>
    </citation>
    <scope>NUCLEOTIDE SEQUENCE [LARGE SCALE GENOMIC DNA]</scope>
    <source>
        <strain evidence="16 19">DSM 45119</strain>
    </source>
</reference>
<feature type="domain" description="Arabinosyltransferase C-terminal" evidence="14">
    <location>
        <begin position="693"/>
        <end position="779"/>
    </location>
</feature>
<dbReference type="Pfam" id="PF04602">
    <property type="entry name" value="Arabinose_trans"/>
    <property type="match status" value="1"/>
</dbReference>